<accession>A0A1C3VAP1</accession>
<dbReference type="Gene3D" id="1.50.10.100">
    <property type="entry name" value="Chondroitin AC/alginate lyase"/>
    <property type="match status" value="1"/>
</dbReference>
<gene>
    <name evidence="5" type="ORF">GA0061100_105131</name>
</gene>
<dbReference type="GO" id="GO:0016829">
    <property type="term" value="F:lyase activity"/>
    <property type="evidence" value="ECO:0007669"/>
    <property type="project" value="UniProtKB-KW"/>
</dbReference>
<name>A0A1C3VAP1_9HYPH</name>
<organism evidence="5 6">
    <name type="scientific">Rhizobium hainanense</name>
    <dbReference type="NCBI Taxonomy" id="52131"/>
    <lineage>
        <taxon>Bacteria</taxon>
        <taxon>Pseudomonadati</taxon>
        <taxon>Pseudomonadota</taxon>
        <taxon>Alphaproteobacteria</taxon>
        <taxon>Hyphomicrobiales</taxon>
        <taxon>Rhizobiaceae</taxon>
        <taxon>Rhizobium/Agrobacterium group</taxon>
        <taxon>Rhizobium</taxon>
    </lineage>
</organism>
<sequence length="353" mass="38388">MSRSQDLFKKSVFLATLLMIANATQGQAAPTSHGPWDAPVSAGKTQMAFRCPMAPQLPSTLKVSDYYTDAAHSIIDPVRKQAYDQATRSLRSTARSVVDMADHYRSDGNEAEAACVASFLDGFATHEALSDSAATNQAVYVQGWMLGSFAVAWLKIRADDTIPNDERSRIAGWLADVASRNIAYYQPRSDKSDGRNNHRYWAGFTAMAAGIAANRKDLFDWGMDSFKIGASQIQSDGTLPLEMARRSRALHYHIFAAAPLVTLAEMASANGVDLYAVNDNALSRLMQSVVTGIDDPSFFAEKAGVKQETTPLHADDIAWATPFERRFPNPALAALLKKLTSRSVVYLGGLPAS</sequence>
<dbReference type="OrthoDB" id="7210452at2"/>
<keyword evidence="1 3" id="KW-0732">Signal</keyword>
<dbReference type="RefSeq" id="WP_075853947.1">
    <property type="nucleotide sequence ID" value="NZ_FMAC01000005.1"/>
</dbReference>
<evidence type="ECO:0000313" key="5">
    <source>
        <dbReference type="EMBL" id="SCB24725.1"/>
    </source>
</evidence>
<dbReference type="EMBL" id="FMAC01000005">
    <property type="protein sequence ID" value="SCB24725.1"/>
    <property type="molecule type" value="Genomic_DNA"/>
</dbReference>
<evidence type="ECO:0000256" key="1">
    <source>
        <dbReference type="ARBA" id="ARBA00022729"/>
    </source>
</evidence>
<protein>
    <submittedName>
        <fullName evidence="5">Poly(Beta-D-mannuronate) lyase</fullName>
    </submittedName>
</protein>
<dbReference type="InterPro" id="IPR008397">
    <property type="entry name" value="Alginate_lyase_dom"/>
</dbReference>
<feature type="chain" id="PRO_5008684196" evidence="3">
    <location>
        <begin position="29"/>
        <end position="353"/>
    </location>
</feature>
<dbReference type="SUPFAM" id="SSF48230">
    <property type="entry name" value="Chondroitin AC/alginate lyase"/>
    <property type="match status" value="1"/>
</dbReference>
<keyword evidence="6" id="KW-1185">Reference proteome</keyword>
<reference evidence="6" key="1">
    <citation type="submission" date="2016-08" db="EMBL/GenBank/DDBJ databases">
        <authorList>
            <person name="Varghese N."/>
            <person name="Submissions Spin"/>
        </authorList>
    </citation>
    <scope>NUCLEOTIDE SEQUENCE [LARGE SCALE GENOMIC DNA]</scope>
    <source>
        <strain evidence="6">CCBAU 57015</strain>
    </source>
</reference>
<dbReference type="AlphaFoldDB" id="A0A1C3VAP1"/>
<evidence type="ECO:0000256" key="2">
    <source>
        <dbReference type="ARBA" id="ARBA00023239"/>
    </source>
</evidence>
<dbReference type="STRING" id="52131.GA0061100_105131"/>
<dbReference type="Pfam" id="PF05426">
    <property type="entry name" value="Alginate_lyase"/>
    <property type="match status" value="1"/>
</dbReference>
<feature type="signal peptide" evidence="3">
    <location>
        <begin position="1"/>
        <end position="28"/>
    </location>
</feature>
<evidence type="ECO:0000259" key="4">
    <source>
        <dbReference type="Pfam" id="PF05426"/>
    </source>
</evidence>
<dbReference type="InterPro" id="IPR008929">
    <property type="entry name" value="Chondroitin_lyas"/>
</dbReference>
<dbReference type="GO" id="GO:0042597">
    <property type="term" value="C:periplasmic space"/>
    <property type="evidence" value="ECO:0007669"/>
    <property type="project" value="InterPro"/>
</dbReference>
<dbReference type="Proteomes" id="UP000186228">
    <property type="component" value="Unassembled WGS sequence"/>
</dbReference>
<proteinExistence type="predicted"/>
<evidence type="ECO:0000313" key="6">
    <source>
        <dbReference type="Proteomes" id="UP000186228"/>
    </source>
</evidence>
<keyword evidence="2 5" id="KW-0456">Lyase</keyword>
<feature type="domain" description="Alginate lyase" evidence="4">
    <location>
        <begin position="65"/>
        <end position="299"/>
    </location>
</feature>
<evidence type="ECO:0000256" key="3">
    <source>
        <dbReference type="SAM" id="SignalP"/>
    </source>
</evidence>